<dbReference type="EMBL" id="CWQJ01000018">
    <property type="protein sequence ID" value="CSC45943.1"/>
    <property type="molecule type" value="Genomic_DNA"/>
</dbReference>
<protein>
    <submittedName>
        <fullName evidence="1">Uncharacterized protein</fullName>
    </submittedName>
</protein>
<sequence>MHARTAFWPFITNNHDVTGFDLAAKNTVDRIFLTFIHHGRTTEFEDTFIHASGFYDAAVNRQVAFEYGKATILTECVRFIANTPLLAIVIERIPTAIL</sequence>
<evidence type="ECO:0000313" key="2">
    <source>
        <dbReference type="Proteomes" id="UP000046067"/>
    </source>
</evidence>
<dbReference type="Proteomes" id="UP000046067">
    <property type="component" value="Unassembled WGS sequence"/>
</dbReference>
<dbReference type="AlphaFoldDB" id="A0A655YQZ8"/>
<gene>
    <name evidence="1" type="ORF">ERS013201_02687</name>
</gene>
<organism evidence="1 2">
    <name type="scientific">Vibrio cholerae</name>
    <dbReference type="NCBI Taxonomy" id="666"/>
    <lineage>
        <taxon>Bacteria</taxon>
        <taxon>Pseudomonadati</taxon>
        <taxon>Pseudomonadota</taxon>
        <taxon>Gammaproteobacteria</taxon>
        <taxon>Vibrionales</taxon>
        <taxon>Vibrionaceae</taxon>
        <taxon>Vibrio</taxon>
    </lineage>
</organism>
<name>A0A655YQZ8_VIBCL</name>
<proteinExistence type="predicted"/>
<evidence type="ECO:0000313" key="1">
    <source>
        <dbReference type="EMBL" id="CSC45943.1"/>
    </source>
</evidence>
<reference evidence="1 2" key="1">
    <citation type="submission" date="2015-07" db="EMBL/GenBank/DDBJ databases">
        <authorList>
            <consortium name="Pathogen Informatics"/>
        </authorList>
    </citation>
    <scope>NUCLEOTIDE SEQUENCE [LARGE SCALE GENOMIC DNA]</scope>
    <source>
        <strain evidence="1 2">A325</strain>
    </source>
</reference>
<accession>A0A655YQZ8</accession>